<protein>
    <submittedName>
        <fullName evidence="1">Carboxylesterase/lipase family protein</fullName>
    </submittedName>
</protein>
<feature type="non-terminal residue" evidence="1">
    <location>
        <position position="1"/>
    </location>
</feature>
<dbReference type="SUPFAM" id="SSF53474">
    <property type="entry name" value="alpha/beta-Hydrolases"/>
    <property type="match status" value="1"/>
</dbReference>
<comment type="caution">
    <text evidence="1">The sequence shown here is derived from an EMBL/GenBank/DDBJ whole genome shotgun (WGS) entry which is preliminary data.</text>
</comment>
<organism evidence="1 2">
    <name type="scientific">Nonomuraea longispora</name>
    <dbReference type="NCBI Taxonomy" id="1848320"/>
    <lineage>
        <taxon>Bacteria</taxon>
        <taxon>Bacillati</taxon>
        <taxon>Actinomycetota</taxon>
        <taxon>Actinomycetes</taxon>
        <taxon>Streptosporangiales</taxon>
        <taxon>Streptosporangiaceae</taxon>
        <taxon>Nonomuraea</taxon>
    </lineage>
</organism>
<name>A0A4R4MRI4_9ACTN</name>
<dbReference type="Gene3D" id="3.40.50.1820">
    <property type="entry name" value="alpha/beta hydrolase"/>
    <property type="match status" value="1"/>
</dbReference>
<dbReference type="EMBL" id="SMJZ01000238">
    <property type="protein sequence ID" value="TDB98714.1"/>
    <property type="molecule type" value="Genomic_DNA"/>
</dbReference>
<reference evidence="1 2" key="1">
    <citation type="submission" date="2019-02" db="EMBL/GenBank/DDBJ databases">
        <title>Draft genome sequences of novel Actinobacteria.</title>
        <authorList>
            <person name="Sahin N."/>
            <person name="Ay H."/>
            <person name="Saygin H."/>
        </authorList>
    </citation>
    <scope>NUCLEOTIDE SEQUENCE [LARGE SCALE GENOMIC DNA]</scope>
    <source>
        <strain evidence="1 2">KC201</strain>
    </source>
</reference>
<proteinExistence type="predicted"/>
<dbReference type="InterPro" id="IPR029058">
    <property type="entry name" value="AB_hydrolase_fold"/>
</dbReference>
<dbReference type="Proteomes" id="UP000295157">
    <property type="component" value="Unassembled WGS sequence"/>
</dbReference>
<gene>
    <name evidence="1" type="ORF">E1267_38385</name>
</gene>
<accession>A0A4R4MRI4</accession>
<evidence type="ECO:0000313" key="1">
    <source>
        <dbReference type="EMBL" id="TDB98714.1"/>
    </source>
</evidence>
<sequence>VLGGTLGACHSLDVPLAFGTLDSPVGTQLIGEEPTPEAVALSRELQEAWVRFVTTGDAGWSAHRPGPRLTRVLDAESKTLPYPEEASRRFWEGHLPAPFAVS</sequence>
<evidence type="ECO:0000313" key="2">
    <source>
        <dbReference type="Proteomes" id="UP000295157"/>
    </source>
</evidence>
<dbReference type="AlphaFoldDB" id="A0A4R4MRI4"/>
<keyword evidence="2" id="KW-1185">Reference proteome</keyword>